<evidence type="ECO:0000313" key="1">
    <source>
        <dbReference type="EMBL" id="KAK9697385.1"/>
    </source>
</evidence>
<accession>A0AAW1J4J6</accession>
<organism evidence="1 2">
    <name type="scientific">Saponaria officinalis</name>
    <name type="common">Common soapwort</name>
    <name type="synonym">Lychnis saponaria</name>
    <dbReference type="NCBI Taxonomy" id="3572"/>
    <lineage>
        <taxon>Eukaryota</taxon>
        <taxon>Viridiplantae</taxon>
        <taxon>Streptophyta</taxon>
        <taxon>Embryophyta</taxon>
        <taxon>Tracheophyta</taxon>
        <taxon>Spermatophyta</taxon>
        <taxon>Magnoliopsida</taxon>
        <taxon>eudicotyledons</taxon>
        <taxon>Gunneridae</taxon>
        <taxon>Pentapetalae</taxon>
        <taxon>Caryophyllales</taxon>
        <taxon>Caryophyllaceae</taxon>
        <taxon>Caryophylleae</taxon>
        <taxon>Saponaria</taxon>
    </lineage>
</organism>
<keyword evidence="2" id="KW-1185">Reference proteome</keyword>
<proteinExistence type="predicted"/>
<dbReference type="AlphaFoldDB" id="A0AAW1J4J6"/>
<sequence length="110" mass="12148">MGLLKVHHTAAHERRKKTSCVEPHLPALLPTTTNQQISQNNLHQEHPHIEPENNTSVFLQTSRRKIAKLPIRKGSKPGFSEGVLPVDDWFGGVGTNQEGIGNVEKSDGKV</sequence>
<gene>
    <name evidence="1" type="ORF">RND81_08G034700</name>
</gene>
<dbReference type="EMBL" id="JBDFQZ010000008">
    <property type="protein sequence ID" value="KAK9697385.1"/>
    <property type="molecule type" value="Genomic_DNA"/>
</dbReference>
<dbReference type="Proteomes" id="UP001443914">
    <property type="component" value="Unassembled WGS sequence"/>
</dbReference>
<name>A0AAW1J4J6_SAPOF</name>
<protein>
    <submittedName>
        <fullName evidence="1">Uncharacterized protein</fullName>
    </submittedName>
</protein>
<reference evidence="1" key="1">
    <citation type="submission" date="2024-03" db="EMBL/GenBank/DDBJ databases">
        <title>WGS assembly of Saponaria officinalis var. Norfolk2.</title>
        <authorList>
            <person name="Jenkins J."/>
            <person name="Shu S."/>
            <person name="Grimwood J."/>
            <person name="Barry K."/>
            <person name="Goodstein D."/>
            <person name="Schmutz J."/>
            <person name="Leebens-Mack J."/>
            <person name="Osbourn A."/>
        </authorList>
    </citation>
    <scope>NUCLEOTIDE SEQUENCE [LARGE SCALE GENOMIC DNA]</scope>
    <source>
        <strain evidence="1">JIC</strain>
    </source>
</reference>
<comment type="caution">
    <text evidence="1">The sequence shown here is derived from an EMBL/GenBank/DDBJ whole genome shotgun (WGS) entry which is preliminary data.</text>
</comment>
<evidence type="ECO:0000313" key="2">
    <source>
        <dbReference type="Proteomes" id="UP001443914"/>
    </source>
</evidence>